<dbReference type="Gene3D" id="3.30.450.20">
    <property type="entry name" value="PAS domain"/>
    <property type="match status" value="1"/>
</dbReference>
<dbReference type="GO" id="GO:0000155">
    <property type="term" value="F:phosphorelay sensor kinase activity"/>
    <property type="evidence" value="ECO:0007669"/>
    <property type="project" value="InterPro"/>
</dbReference>
<dbReference type="Gene3D" id="3.30.565.10">
    <property type="entry name" value="Histidine kinase-like ATPase, C-terminal domain"/>
    <property type="match status" value="1"/>
</dbReference>
<dbReference type="PROSITE" id="PS50109">
    <property type="entry name" value="HIS_KIN"/>
    <property type="match status" value="1"/>
</dbReference>
<dbReference type="InterPro" id="IPR003594">
    <property type="entry name" value="HATPase_dom"/>
</dbReference>
<evidence type="ECO:0000259" key="10">
    <source>
        <dbReference type="PROSITE" id="PS50109"/>
    </source>
</evidence>
<keyword evidence="9" id="KW-0812">Transmembrane</keyword>
<dbReference type="CDD" id="cd00082">
    <property type="entry name" value="HisKA"/>
    <property type="match status" value="1"/>
</dbReference>
<feature type="transmembrane region" description="Helical" evidence="9">
    <location>
        <begin position="187"/>
        <end position="208"/>
    </location>
</feature>
<evidence type="ECO:0000313" key="12">
    <source>
        <dbReference type="Proteomes" id="UP000000602"/>
    </source>
</evidence>
<keyword evidence="7" id="KW-0067">ATP-binding</keyword>
<dbReference type="Pfam" id="PF00512">
    <property type="entry name" value="HisKA"/>
    <property type="match status" value="1"/>
</dbReference>
<dbReference type="HOGENOM" id="CLU_000445_89_29_7"/>
<dbReference type="SUPFAM" id="SSF47384">
    <property type="entry name" value="Homodimeric domain of signal transducing histidine kinase"/>
    <property type="match status" value="1"/>
</dbReference>
<dbReference type="STRING" id="177439.DP0375"/>
<dbReference type="eggNOG" id="COG3852">
    <property type="taxonomic scope" value="Bacteria"/>
</dbReference>
<dbReference type="InterPro" id="IPR036890">
    <property type="entry name" value="HATPase_C_sf"/>
</dbReference>
<keyword evidence="3" id="KW-0597">Phosphoprotein</keyword>
<dbReference type="GO" id="GO:0005524">
    <property type="term" value="F:ATP binding"/>
    <property type="evidence" value="ECO:0007669"/>
    <property type="project" value="UniProtKB-KW"/>
</dbReference>
<keyword evidence="8" id="KW-0902">Two-component regulatory system</keyword>
<keyword evidence="5" id="KW-0547">Nucleotide-binding</keyword>
<accession>Q6ARC0</accession>
<dbReference type="InterPro" id="IPR035965">
    <property type="entry name" value="PAS-like_dom_sf"/>
</dbReference>
<dbReference type="Gene3D" id="1.10.287.130">
    <property type="match status" value="1"/>
</dbReference>
<evidence type="ECO:0000256" key="4">
    <source>
        <dbReference type="ARBA" id="ARBA00022679"/>
    </source>
</evidence>
<reference evidence="12" key="1">
    <citation type="journal article" date="2004" name="Environ. Microbiol.">
        <title>The genome of Desulfotalea psychrophila, a sulfate-reducing bacterium from permanently cold Arctic sediments.</title>
        <authorList>
            <person name="Rabus R."/>
            <person name="Ruepp A."/>
            <person name="Frickey T."/>
            <person name="Rattei T."/>
            <person name="Fartmann B."/>
            <person name="Stark M."/>
            <person name="Bauer M."/>
            <person name="Zibat A."/>
            <person name="Lombardot T."/>
            <person name="Becker I."/>
            <person name="Amann J."/>
            <person name="Gellner K."/>
            <person name="Teeling H."/>
            <person name="Leuschner W.D."/>
            <person name="Gloeckner F.-O."/>
            <person name="Lupas A.N."/>
            <person name="Amann R."/>
            <person name="Klenk H.-P."/>
        </authorList>
    </citation>
    <scope>NUCLEOTIDE SEQUENCE [LARGE SCALE GENOMIC DNA]</scope>
    <source>
        <strain evidence="12">DSM 12343 / LSv54</strain>
    </source>
</reference>
<keyword evidence="9" id="KW-0472">Membrane</keyword>
<evidence type="ECO:0000256" key="8">
    <source>
        <dbReference type="ARBA" id="ARBA00023012"/>
    </source>
</evidence>
<keyword evidence="12" id="KW-1185">Reference proteome</keyword>
<evidence type="ECO:0000256" key="2">
    <source>
        <dbReference type="ARBA" id="ARBA00012438"/>
    </source>
</evidence>
<dbReference type="PRINTS" id="PR00344">
    <property type="entry name" value="BCTRLSENSOR"/>
</dbReference>
<evidence type="ECO:0000256" key="1">
    <source>
        <dbReference type="ARBA" id="ARBA00000085"/>
    </source>
</evidence>
<dbReference type="InterPro" id="IPR036097">
    <property type="entry name" value="HisK_dim/P_sf"/>
</dbReference>
<organism evidence="11 12">
    <name type="scientific">Desulfotalea psychrophila (strain LSv54 / DSM 12343)</name>
    <dbReference type="NCBI Taxonomy" id="177439"/>
    <lineage>
        <taxon>Bacteria</taxon>
        <taxon>Pseudomonadati</taxon>
        <taxon>Thermodesulfobacteriota</taxon>
        <taxon>Desulfobulbia</taxon>
        <taxon>Desulfobulbales</taxon>
        <taxon>Desulfocapsaceae</taxon>
        <taxon>Desulfotalea</taxon>
    </lineage>
</organism>
<evidence type="ECO:0000256" key="5">
    <source>
        <dbReference type="ARBA" id="ARBA00022741"/>
    </source>
</evidence>
<dbReference type="AlphaFoldDB" id="Q6ARC0"/>
<dbReference type="Proteomes" id="UP000000602">
    <property type="component" value="Chromosome"/>
</dbReference>
<dbReference type="SMART" id="SM00388">
    <property type="entry name" value="HisKA"/>
    <property type="match status" value="1"/>
</dbReference>
<keyword evidence="6 11" id="KW-0418">Kinase</keyword>
<dbReference type="KEGG" id="dps:DP0375"/>
<gene>
    <name evidence="11" type="ordered locus">DP0375</name>
</gene>
<dbReference type="InterPro" id="IPR003661">
    <property type="entry name" value="HisK_dim/P_dom"/>
</dbReference>
<name>Q6ARC0_DESPS</name>
<evidence type="ECO:0000313" key="11">
    <source>
        <dbReference type="EMBL" id="CAG35104.1"/>
    </source>
</evidence>
<keyword evidence="9" id="KW-1133">Transmembrane helix</keyword>
<dbReference type="PANTHER" id="PTHR43065:SF10">
    <property type="entry name" value="PEROXIDE STRESS-ACTIVATED HISTIDINE KINASE MAK3"/>
    <property type="match status" value="1"/>
</dbReference>
<dbReference type="SUPFAM" id="SSF55785">
    <property type="entry name" value="PYP-like sensor domain (PAS domain)"/>
    <property type="match status" value="1"/>
</dbReference>
<dbReference type="Pfam" id="PF02518">
    <property type="entry name" value="HATPase_c"/>
    <property type="match status" value="1"/>
</dbReference>
<feature type="transmembrane region" description="Helical" evidence="9">
    <location>
        <begin position="21"/>
        <end position="46"/>
    </location>
</feature>
<proteinExistence type="predicted"/>
<evidence type="ECO:0000256" key="3">
    <source>
        <dbReference type="ARBA" id="ARBA00022553"/>
    </source>
</evidence>
<dbReference type="InterPro" id="IPR004358">
    <property type="entry name" value="Sig_transdc_His_kin-like_C"/>
</dbReference>
<dbReference type="SMART" id="SM00387">
    <property type="entry name" value="HATPase_c"/>
    <property type="match status" value="1"/>
</dbReference>
<evidence type="ECO:0000256" key="7">
    <source>
        <dbReference type="ARBA" id="ARBA00022840"/>
    </source>
</evidence>
<dbReference type="EMBL" id="CR522870">
    <property type="protein sequence ID" value="CAG35104.1"/>
    <property type="molecule type" value="Genomic_DNA"/>
</dbReference>
<feature type="domain" description="Histidine kinase" evidence="10">
    <location>
        <begin position="350"/>
        <end position="556"/>
    </location>
</feature>
<comment type="catalytic activity">
    <reaction evidence="1">
        <text>ATP + protein L-histidine = ADP + protein N-phospho-L-histidine.</text>
        <dbReference type="EC" id="2.7.13.3"/>
    </reaction>
</comment>
<evidence type="ECO:0000256" key="9">
    <source>
        <dbReference type="SAM" id="Phobius"/>
    </source>
</evidence>
<sequence>MKEARIMKKKNKFKHKIPQSPSSFQLSTGPFLFLFSIVIIFILFAISTRDNIHRAQNFMKSSLLNQGGIIISSIEAMNADALDRPEYFNNFISEISQNDEILFIAMEPKGLIIDKGRGLYNKFRVHLTKEKIESMRGTGLTSHKKEQGLFVISKLIQQGSSGAEQIISVGISTGTFDQAQEEDRHHAFIMTAILFLLALSGMYFLFLYQKMRSFSATIADMKLYTDSILKSVPVSIVTIDNQNRLISYNQCTTDILGLKSENLEGIEIDKIIPAYSSHLNSTNQLTNEIEAGDGGKEKRSLRISCSPLISQGQVNMGKVLVIENISKFKNMEAQLELSRRMAALGKMASGIAHEIRNPLGTLRGFAYFFGKSNNASEETKEYSQLMVAEIDRLNRIVSGLLQFSRPREPQLQTTCLSELLKKIKLLLEMDFSTAKIKVSWPMDQGIIINADPDLILQVLMNILRNSIIATATGGTIDIECSEDNDSVIISIADTGCGMSEKEREQMFDPFFTTSKTGTGLGLAVSHQIIAQHRGFFEVSTAQNRGTNIRIILPKKPNNEGAAQ</sequence>
<dbReference type="SUPFAM" id="SSF55874">
    <property type="entry name" value="ATPase domain of HSP90 chaperone/DNA topoisomerase II/histidine kinase"/>
    <property type="match status" value="1"/>
</dbReference>
<evidence type="ECO:0000256" key="6">
    <source>
        <dbReference type="ARBA" id="ARBA00022777"/>
    </source>
</evidence>
<dbReference type="InterPro" id="IPR005467">
    <property type="entry name" value="His_kinase_dom"/>
</dbReference>
<keyword evidence="4" id="KW-0808">Transferase</keyword>
<protein>
    <recommendedName>
        <fullName evidence="2">histidine kinase</fullName>
        <ecNumber evidence="2">2.7.13.3</ecNumber>
    </recommendedName>
</protein>
<dbReference type="PANTHER" id="PTHR43065">
    <property type="entry name" value="SENSOR HISTIDINE KINASE"/>
    <property type="match status" value="1"/>
</dbReference>
<dbReference type="EC" id="2.7.13.3" evidence="2"/>